<keyword evidence="2 9" id="KW-0645">Protease</keyword>
<dbReference type="PANTHER" id="PTHR43806:SF11">
    <property type="entry name" value="CEREVISIN-RELATED"/>
    <property type="match status" value="1"/>
</dbReference>
<evidence type="ECO:0000256" key="5">
    <source>
        <dbReference type="ARBA" id="ARBA00022801"/>
    </source>
</evidence>
<dbReference type="SUPFAM" id="SSF69318">
    <property type="entry name" value="Integrin alpha N-terminal domain"/>
    <property type="match status" value="1"/>
</dbReference>
<dbReference type="InterPro" id="IPR015500">
    <property type="entry name" value="Peptidase_S8_subtilisin-rel"/>
</dbReference>
<evidence type="ECO:0000256" key="3">
    <source>
        <dbReference type="ARBA" id="ARBA00022723"/>
    </source>
</evidence>
<dbReference type="InterPro" id="IPR023827">
    <property type="entry name" value="Peptidase_S8_Asp-AS"/>
</dbReference>
<organism evidence="14 15">
    <name type="scientific">Blastococcus colisei</name>
    <dbReference type="NCBI Taxonomy" id="1564162"/>
    <lineage>
        <taxon>Bacteria</taxon>
        <taxon>Bacillati</taxon>
        <taxon>Actinomycetota</taxon>
        <taxon>Actinomycetes</taxon>
        <taxon>Geodermatophilales</taxon>
        <taxon>Geodermatophilaceae</taxon>
        <taxon>Blastococcus</taxon>
    </lineage>
</organism>
<evidence type="ECO:0000256" key="1">
    <source>
        <dbReference type="ARBA" id="ARBA00011073"/>
    </source>
</evidence>
<gene>
    <name evidence="14" type="ORF">FHU33_3384</name>
</gene>
<dbReference type="Pfam" id="PF00041">
    <property type="entry name" value="fn3"/>
    <property type="match status" value="1"/>
</dbReference>
<dbReference type="InterPro" id="IPR050131">
    <property type="entry name" value="Peptidase_S8_subtilisin-like"/>
</dbReference>
<dbReference type="GO" id="GO:0000272">
    <property type="term" value="P:polysaccharide catabolic process"/>
    <property type="evidence" value="ECO:0007669"/>
    <property type="project" value="UniProtKB-KW"/>
</dbReference>
<dbReference type="InterPro" id="IPR036852">
    <property type="entry name" value="Peptidase_S8/S53_dom_sf"/>
</dbReference>
<evidence type="ECO:0000256" key="6">
    <source>
        <dbReference type="ARBA" id="ARBA00022825"/>
    </source>
</evidence>
<dbReference type="InterPro" id="IPR034202">
    <property type="entry name" value="Subtilisin_Carlsberg-like"/>
</dbReference>
<dbReference type="CDD" id="cd00063">
    <property type="entry name" value="FN3"/>
    <property type="match status" value="1"/>
</dbReference>
<dbReference type="InterPro" id="IPR013517">
    <property type="entry name" value="FG-GAP"/>
</dbReference>
<dbReference type="PANTHER" id="PTHR43806">
    <property type="entry name" value="PEPTIDASE S8"/>
    <property type="match status" value="1"/>
</dbReference>
<proteinExistence type="inferred from homology"/>
<feature type="active site" description="Charge relay system" evidence="9">
    <location>
        <position position="147"/>
    </location>
</feature>
<evidence type="ECO:0000256" key="10">
    <source>
        <dbReference type="RuleBase" id="RU003355"/>
    </source>
</evidence>
<comment type="caution">
    <text evidence="14">The sequence shown here is derived from an EMBL/GenBank/DDBJ whole genome shotgun (WGS) entry which is preliminary data.</text>
</comment>
<feature type="region of interest" description="Disordered" evidence="11">
    <location>
        <begin position="162"/>
        <end position="190"/>
    </location>
</feature>
<accession>A0A543PIK7</accession>
<evidence type="ECO:0000256" key="11">
    <source>
        <dbReference type="SAM" id="MobiDB-lite"/>
    </source>
</evidence>
<feature type="signal peptide" evidence="12">
    <location>
        <begin position="1"/>
        <end position="27"/>
    </location>
</feature>
<dbReference type="InterPro" id="IPR028994">
    <property type="entry name" value="Integrin_alpha_N"/>
</dbReference>
<sequence>MTTRARRTLTVVATVGVLAAASAPASAETPVNPEVEAVPSVLRAELSAAEEQSLSQLTEGAGVQVEAFVVTPGGAEIITLDAGSEADAHVASGLLLDQPSVEAANLTVPVFAVGGALPQYGNVMVRSAEALAEVDNPLADVVVAVLDTGVNPHTELAAALAPGQNFTDSPGGASDTSDRHGHGTHVAGTVGADAGSQVEGVAPGVRIMPVKVLGDDGGGFSNWANSGIVYAADNGADVINLSLGGPDASGVFRSAVDYARSKGVTVIAAAGNEGNSIPLYPAAEVGVIAVAAVDEAKQKAFFSNYGSYVDVAAPGVGITSTDKSGSYSSMSGTSMAAPHVAGVAALVKAAAPGFTPDQVEQVLIAVAEDRGATGRDDVFGHGLVDALGAVRAANAIETGTPPGAPTIGAVTPGARSAVVNWSPPTSDGGTPVTAYTVQTQAAGTLVRSDQVAAPATSATLSGLTTGTTYTFSVTATTLAATGPASAASEPVVPTEPAHVPATDVVTSHRLGVDSLNLWQMHVSEPHAGYGTSRLVETLDFGGFSYSRSRTVSGSFGDLTSSDDGTADHVIWHAQPNGGVLLWAIGGGGDTTPRVLQDLRTGGWSWAASTPMAADVTGDGLDDVVVRHTNGPSASNYWVFPATGGGFGSPQLWTQLSGATQRPVVADVDGDARADLVVARPAGTGGGLTYAVHRSTGDAFESTGQTVFTGPVSGGWSFDRSRTLAGDVTGDGLVDLVTAHDQSAGGGLLVWVHVNCTAGVTACTEPVQIWQDLRTGGWSYAGSRQHMADTDGDGDDDLISMHSQGGNPGILVWRHRSTTTRLSTPDVVADLRTGGWTYAVSRDTTA</sequence>
<dbReference type="SMART" id="SM00060">
    <property type="entry name" value="FN3"/>
    <property type="match status" value="1"/>
</dbReference>
<dbReference type="SUPFAM" id="SSF52743">
    <property type="entry name" value="Subtilisin-like"/>
    <property type="match status" value="1"/>
</dbReference>
<keyword evidence="8" id="KW-0624">Polysaccharide degradation</keyword>
<evidence type="ECO:0000256" key="8">
    <source>
        <dbReference type="ARBA" id="ARBA00023326"/>
    </source>
</evidence>
<dbReference type="InterPro" id="IPR013783">
    <property type="entry name" value="Ig-like_fold"/>
</dbReference>
<dbReference type="PRINTS" id="PR00723">
    <property type="entry name" value="SUBTILISIN"/>
</dbReference>
<dbReference type="InterPro" id="IPR003961">
    <property type="entry name" value="FN3_dom"/>
</dbReference>
<evidence type="ECO:0000256" key="12">
    <source>
        <dbReference type="SAM" id="SignalP"/>
    </source>
</evidence>
<dbReference type="Gene3D" id="3.40.50.200">
    <property type="entry name" value="Peptidase S8/S53 domain"/>
    <property type="match status" value="1"/>
</dbReference>
<keyword evidence="7" id="KW-0326">Glycosidase</keyword>
<dbReference type="Pfam" id="PF13517">
    <property type="entry name" value="FG-GAP_3"/>
    <property type="match status" value="1"/>
</dbReference>
<keyword evidence="8" id="KW-0119">Carbohydrate metabolism</keyword>
<dbReference type="Pfam" id="PF00082">
    <property type="entry name" value="Peptidase_S8"/>
    <property type="match status" value="1"/>
</dbReference>
<feature type="active site" description="Charge relay system" evidence="9">
    <location>
        <position position="334"/>
    </location>
</feature>
<dbReference type="EMBL" id="VFQE01000001">
    <property type="protein sequence ID" value="TQN43912.1"/>
    <property type="molecule type" value="Genomic_DNA"/>
</dbReference>
<dbReference type="InterPro" id="IPR000209">
    <property type="entry name" value="Peptidase_S8/S53_dom"/>
</dbReference>
<evidence type="ECO:0000256" key="7">
    <source>
        <dbReference type="ARBA" id="ARBA00023295"/>
    </source>
</evidence>
<dbReference type="Gene3D" id="2.60.40.10">
    <property type="entry name" value="Immunoglobulins"/>
    <property type="match status" value="1"/>
</dbReference>
<dbReference type="PROSITE" id="PS00137">
    <property type="entry name" value="SUBTILASE_HIS"/>
    <property type="match status" value="1"/>
</dbReference>
<keyword evidence="4 12" id="KW-0732">Signal</keyword>
<evidence type="ECO:0000259" key="13">
    <source>
        <dbReference type="PROSITE" id="PS50853"/>
    </source>
</evidence>
<feature type="domain" description="Fibronectin type-III" evidence="13">
    <location>
        <begin position="401"/>
        <end position="497"/>
    </location>
</feature>
<evidence type="ECO:0000313" key="14">
    <source>
        <dbReference type="EMBL" id="TQN43912.1"/>
    </source>
</evidence>
<dbReference type="InterPro" id="IPR022398">
    <property type="entry name" value="Peptidase_S8_His-AS"/>
</dbReference>
<dbReference type="Gene3D" id="2.130.10.130">
    <property type="entry name" value="Integrin alpha, N-terminal"/>
    <property type="match status" value="1"/>
</dbReference>
<dbReference type="RefSeq" id="WP_170182487.1">
    <property type="nucleotide sequence ID" value="NZ_VFQE01000001.1"/>
</dbReference>
<evidence type="ECO:0000256" key="9">
    <source>
        <dbReference type="PROSITE-ProRule" id="PRU01240"/>
    </source>
</evidence>
<dbReference type="CDD" id="cd07477">
    <property type="entry name" value="Peptidases_S8_Subtilisin_subset"/>
    <property type="match status" value="1"/>
</dbReference>
<dbReference type="AlphaFoldDB" id="A0A543PIK7"/>
<reference evidence="14 15" key="1">
    <citation type="submission" date="2019-06" db="EMBL/GenBank/DDBJ databases">
        <title>Sequencing the genomes of 1000 actinobacteria strains.</title>
        <authorList>
            <person name="Klenk H.-P."/>
        </authorList>
    </citation>
    <scope>NUCLEOTIDE SEQUENCE [LARGE SCALE GENOMIC DNA]</scope>
    <source>
        <strain evidence="14 15">DSM 46837</strain>
    </source>
</reference>
<dbReference type="InterPro" id="IPR023828">
    <property type="entry name" value="Peptidase_S8_Ser-AS"/>
</dbReference>
<dbReference type="PROSITE" id="PS00138">
    <property type="entry name" value="SUBTILASE_SER"/>
    <property type="match status" value="1"/>
</dbReference>
<dbReference type="GO" id="GO:0004252">
    <property type="term" value="F:serine-type endopeptidase activity"/>
    <property type="evidence" value="ECO:0007669"/>
    <property type="project" value="UniProtKB-UniRule"/>
</dbReference>
<protein>
    <submittedName>
        <fullName evidence="14">Subtilisin family serine protease</fullName>
    </submittedName>
</protein>
<keyword evidence="5 9" id="KW-0378">Hydrolase</keyword>
<dbReference type="GO" id="GO:0006508">
    <property type="term" value="P:proteolysis"/>
    <property type="evidence" value="ECO:0007669"/>
    <property type="project" value="UniProtKB-KW"/>
</dbReference>
<name>A0A543PIK7_9ACTN</name>
<evidence type="ECO:0000313" key="15">
    <source>
        <dbReference type="Proteomes" id="UP000319865"/>
    </source>
</evidence>
<evidence type="ECO:0000256" key="2">
    <source>
        <dbReference type="ARBA" id="ARBA00022670"/>
    </source>
</evidence>
<dbReference type="PROSITE" id="PS50853">
    <property type="entry name" value="FN3"/>
    <property type="match status" value="1"/>
</dbReference>
<comment type="similarity">
    <text evidence="1 9 10">Belongs to the peptidase S8 family.</text>
</comment>
<keyword evidence="15" id="KW-1185">Reference proteome</keyword>
<feature type="active site" description="Charge relay system" evidence="9">
    <location>
        <position position="182"/>
    </location>
</feature>
<dbReference type="PRINTS" id="PR00014">
    <property type="entry name" value="FNTYPEIII"/>
</dbReference>
<feature type="chain" id="PRO_5022154117" evidence="12">
    <location>
        <begin position="28"/>
        <end position="845"/>
    </location>
</feature>
<dbReference type="GO" id="GO:0046872">
    <property type="term" value="F:metal ion binding"/>
    <property type="evidence" value="ECO:0007669"/>
    <property type="project" value="UniProtKB-KW"/>
</dbReference>
<evidence type="ECO:0000256" key="4">
    <source>
        <dbReference type="ARBA" id="ARBA00022729"/>
    </source>
</evidence>
<dbReference type="PROSITE" id="PS00136">
    <property type="entry name" value="SUBTILASE_ASP"/>
    <property type="match status" value="1"/>
</dbReference>
<keyword evidence="3" id="KW-0479">Metal-binding</keyword>
<keyword evidence="6 9" id="KW-0720">Serine protease</keyword>
<dbReference type="PROSITE" id="PS51892">
    <property type="entry name" value="SUBTILASE"/>
    <property type="match status" value="1"/>
</dbReference>
<dbReference type="GO" id="GO:0016798">
    <property type="term" value="F:hydrolase activity, acting on glycosyl bonds"/>
    <property type="evidence" value="ECO:0007669"/>
    <property type="project" value="UniProtKB-KW"/>
</dbReference>
<dbReference type="InterPro" id="IPR036116">
    <property type="entry name" value="FN3_sf"/>
</dbReference>
<dbReference type="SUPFAM" id="SSF49265">
    <property type="entry name" value="Fibronectin type III"/>
    <property type="match status" value="1"/>
</dbReference>
<dbReference type="Proteomes" id="UP000319865">
    <property type="component" value="Unassembled WGS sequence"/>
</dbReference>